<organism evidence="2 3">
    <name type="scientific">Rhodotorula diobovata</name>
    <dbReference type="NCBI Taxonomy" id="5288"/>
    <lineage>
        <taxon>Eukaryota</taxon>
        <taxon>Fungi</taxon>
        <taxon>Dikarya</taxon>
        <taxon>Basidiomycota</taxon>
        <taxon>Pucciniomycotina</taxon>
        <taxon>Microbotryomycetes</taxon>
        <taxon>Sporidiobolales</taxon>
        <taxon>Sporidiobolaceae</taxon>
        <taxon>Rhodotorula</taxon>
    </lineage>
</organism>
<keyword evidence="3" id="KW-1185">Reference proteome</keyword>
<feature type="compositionally biased region" description="Acidic residues" evidence="1">
    <location>
        <begin position="174"/>
        <end position="191"/>
    </location>
</feature>
<dbReference type="Proteomes" id="UP000311382">
    <property type="component" value="Unassembled WGS sequence"/>
</dbReference>
<dbReference type="GO" id="GO:0016874">
    <property type="term" value="F:ligase activity"/>
    <property type="evidence" value="ECO:0007669"/>
    <property type="project" value="UniProtKB-KW"/>
</dbReference>
<sequence>MASPAQRTALVQYPASQSYVVDSLRTAVARQLPDWTLVTSPADGTKPDLQWSDYDEFDWDLAMDDRTLLNSFAIRKALIRKSNLAHTIALYLSKNPDSPLRRAAPKTFHFSCSFADELDELLMDDLYEVDQSFAAADQGEEPKWWILKAALADKGNGIRLFNSRETLEGIFEEFEPESDDEEDEEEDDEGADDRPEQSRAAMFGADTRVDATQLREWVIQEYVASPLLLDPSPSSDSHGTKFHLRVYVVAVGGLTVYVHHPFLALFASSPYTSPSDTANESGEFDLSAHLTNTCLQTSVLGEQAPAISVATLQGMADKVILGGPHEGEKLGEERIAKIEEGVREAVGEVFKAAVGAGSSFQALPNAFEIFGVDFLVDSSFQVSLLEINACPDFGQTGAELQSVIDHLFSCTIDVAVKPFFARQDGGAPTPGGDADLVDTFERLDVGGSKGLKEVLRMQISRAW</sequence>
<dbReference type="PROSITE" id="PS51221">
    <property type="entry name" value="TTL"/>
    <property type="match status" value="1"/>
</dbReference>
<dbReference type="OrthoDB" id="202825at2759"/>
<proteinExistence type="predicted"/>
<dbReference type="EMBL" id="SOZI01000085">
    <property type="protein sequence ID" value="TNY19771.1"/>
    <property type="molecule type" value="Genomic_DNA"/>
</dbReference>
<dbReference type="STRING" id="5288.A0A5C5FVQ9"/>
<protein>
    <submittedName>
        <fullName evidence="2">Tubulin-tyrosine ligase family-domain-containing protein</fullName>
    </submittedName>
</protein>
<name>A0A5C5FVQ9_9BASI</name>
<accession>A0A5C5FVQ9</accession>
<dbReference type="SUPFAM" id="SSF56059">
    <property type="entry name" value="Glutathione synthetase ATP-binding domain-like"/>
    <property type="match status" value="1"/>
</dbReference>
<dbReference type="InterPro" id="IPR004344">
    <property type="entry name" value="TTL/TTLL_fam"/>
</dbReference>
<evidence type="ECO:0000256" key="1">
    <source>
        <dbReference type="SAM" id="MobiDB-lite"/>
    </source>
</evidence>
<dbReference type="Pfam" id="PF03133">
    <property type="entry name" value="TTL"/>
    <property type="match status" value="1"/>
</dbReference>
<dbReference type="PANTHER" id="PTHR47551">
    <property type="entry name" value="TUBULIN--TYROSINE LIGASE PBY1-RELATED"/>
    <property type="match status" value="1"/>
</dbReference>
<feature type="region of interest" description="Disordered" evidence="1">
    <location>
        <begin position="174"/>
        <end position="203"/>
    </location>
</feature>
<comment type="caution">
    <text evidence="2">The sequence shown here is derived from an EMBL/GenBank/DDBJ whole genome shotgun (WGS) entry which is preliminary data.</text>
</comment>
<evidence type="ECO:0000313" key="2">
    <source>
        <dbReference type="EMBL" id="TNY19771.1"/>
    </source>
</evidence>
<dbReference type="PANTHER" id="PTHR47551:SF1">
    <property type="entry name" value="TUBULIN--TYROSINE LIGASE PBY1-RELATED"/>
    <property type="match status" value="1"/>
</dbReference>
<gene>
    <name evidence="2" type="ORF">DMC30DRAFT_287971</name>
</gene>
<evidence type="ECO:0000313" key="3">
    <source>
        <dbReference type="Proteomes" id="UP000311382"/>
    </source>
</evidence>
<dbReference type="AlphaFoldDB" id="A0A5C5FVQ9"/>
<dbReference type="InterPro" id="IPR027746">
    <property type="entry name" value="TTL"/>
</dbReference>
<dbReference type="GO" id="GO:0000932">
    <property type="term" value="C:P-body"/>
    <property type="evidence" value="ECO:0007669"/>
    <property type="project" value="TreeGrafter"/>
</dbReference>
<keyword evidence="2" id="KW-0436">Ligase</keyword>
<dbReference type="Gene3D" id="3.30.470.20">
    <property type="entry name" value="ATP-grasp fold, B domain"/>
    <property type="match status" value="1"/>
</dbReference>
<reference evidence="2 3" key="1">
    <citation type="submission" date="2019-03" db="EMBL/GenBank/DDBJ databases">
        <title>Rhodosporidium diobovatum UCD-FST 08-225 genome sequencing, assembly, and annotation.</title>
        <authorList>
            <person name="Fakankun I.U."/>
            <person name="Fristensky B."/>
            <person name="Levin D.B."/>
        </authorList>
    </citation>
    <scope>NUCLEOTIDE SEQUENCE [LARGE SCALE GENOMIC DNA]</scope>
    <source>
        <strain evidence="2 3">UCD-FST 08-225</strain>
    </source>
</reference>